<accession>A0A1H9N5W5</accession>
<feature type="compositionally biased region" description="Acidic residues" evidence="1">
    <location>
        <begin position="632"/>
        <end position="643"/>
    </location>
</feature>
<dbReference type="RefSeq" id="WP_198410325.1">
    <property type="nucleotide sequence ID" value="NZ_FOFA01000012.1"/>
</dbReference>
<sequence>MSPSQPKSPRPQKSAQPKDPYAAQAKALASQVQRLRGWLSTDASRLPELVDALNALVAHRLDGHAYAAAGAEAQEAVRRSADQLLSTGPIGPYSNAADAARCGTALVQLAALQAGIGLVGAAGEALTSWDGILQQVSEAGTRVELDAGPGRRALLVAARVSLEEGDAALANAYADAALAVPVDETDSGELVRVDLERAASDARWAGGLPEQSLGFLHSAKEAYERVAGERLSEPGRLAPALAERLVEPLPALYRDLADRLGTLGEVDLALANRRLLVDRLRALLPRVESVRPALVSALSDLAADLLRAGRAEEAAGVATEADSLAADRSVPSAARLLAAAALARTSLAAGRPTPAGPLRGLLAAEGDAAGPDVRGVASGVLAEVLAVEGLEEASRSAREQAVGSQDRARGVVSRGTTPVTWVPLGADRAYGAPLGQADDVAVAPPTWLEQERAEAHRVEALRAEQARAEAEAQAAAAARAQEAARAEAAARATAEAEEREREEAQRLAAEQDEQAERKRRREERLRQHQAEVDARDRAARAARRDEIDARLAELDAAEEPERDRLLAERDALDEADLTVTPAEPASAVPDAEPQPEPQPQPEPTPEPEAEPEHQPEPEPQPEPELHPKPEPEPELQPEPEPELGPELQPEPEPQPDPTSEPEPQPAPEPQPEPGPDELDQAEEAWAAARASGGRREVRAAAERVVELLRPRVAADPAAYTGRLRTALENLAAARLRTGDLFGSRSATREARNLG</sequence>
<dbReference type="AlphaFoldDB" id="A0A1H9N5W5"/>
<keyword evidence="3" id="KW-1185">Reference proteome</keyword>
<proteinExistence type="predicted"/>
<evidence type="ECO:0000256" key="1">
    <source>
        <dbReference type="SAM" id="MobiDB-lite"/>
    </source>
</evidence>
<feature type="compositionally biased region" description="Basic and acidic residues" evidence="1">
    <location>
        <begin position="494"/>
        <end position="505"/>
    </location>
</feature>
<name>A0A1H9N5W5_9ACTN</name>
<feature type="compositionally biased region" description="Low complexity" evidence="1">
    <location>
        <begin position="472"/>
        <end position="493"/>
    </location>
</feature>
<dbReference type="STRING" id="1036181.SAMN05421756_112104"/>
<reference evidence="3" key="1">
    <citation type="submission" date="2016-10" db="EMBL/GenBank/DDBJ databases">
        <authorList>
            <person name="Varghese N."/>
            <person name="Submissions S."/>
        </authorList>
    </citation>
    <scope>NUCLEOTIDE SEQUENCE [LARGE SCALE GENOMIC DNA]</scope>
    <source>
        <strain evidence="3">CGMCC 4.6856</strain>
    </source>
</reference>
<protein>
    <recommendedName>
        <fullName evidence="4">TolA protein</fullName>
    </recommendedName>
</protein>
<gene>
    <name evidence="2" type="ORF">SAMN05421756_112104</name>
</gene>
<feature type="compositionally biased region" description="Pro residues" evidence="1">
    <location>
        <begin position="592"/>
        <end position="606"/>
    </location>
</feature>
<evidence type="ECO:0008006" key="4">
    <source>
        <dbReference type="Google" id="ProtNLM"/>
    </source>
</evidence>
<feature type="compositionally biased region" description="Low complexity" evidence="1">
    <location>
        <begin position="1"/>
        <end position="18"/>
    </location>
</feature>
<feature type="compositionally biased region" description="Pro residues" evidence="1">
    <location>
        <begin position="648"/>
        <end position="673"/>
    </location>
</feature>
<feature type="region of interest" description="Disordered" evidence="1">
    <location>
        <begin position="472"/>
        <end position="698"/>
    </location>
</feature>
<organism evidence="2 3">
    <name type="scientific">Microlunatus flavus</name>
    <dbReference type="NCBI Taxonomy" id="1036181"/>
    <lineage>
        <taxon>Bacteria</taxon>
        <taxon>Bacillati</taxon>
        <taxon>Actinomycetota</taxon>
        <taxon>Actinomycetes</taxon>
        <taxon>Propionibacteriales</taxon>
        <taxon>Propionibacteriaceae</taxon>
        <taxon>Microlunatus</taxon>
    </lineage>
</organism>
<dbReference type="Proteomes" id="UP000198504">
    <property type="component" value="Unassembled WGS sequence"/>
</dbReference>
<evidence type="ECO:0000313" key="3">
    <source>
        <dbReference type="Proteomes" id="UP000198504"/>
    </source>
</evidence>
<feature type="region of interest" description="Disordered" evidence="1">
    <location>
        <begin position="1"/>
        <end position="26"/>
    </location>
</feature>
<dbReference type="EMBL" id="FOFA01000012">
    <property type="protein sequence ID" value="SER31045.1"/>
    <property type="molecule type" value="Genomic_DNA"/>
</dbReference>
<feature type="compositionally biased region" description="Basic and acidic residues" evidence="1">
    <location>
        <begin position="522"/>
        <end position="572"/>
    </location>
</feature>
<evidence type="ECO:0000313" key="2">
    <source>
        <dbReference type="EMBL" id="SER31045.1"/>
    </source>
</evidence>